<dbReference type="AlphaFoldDB" id="A0A178WJC3"/>
<accession>A0A178WJC3</accession>
<evidence type="ECO:0000259" key="1">
    <source>
        <dbReference type="PROSITE" id="PS50144"/>
    </source>
</evidence>
<dbReference type="EMBL" id="LUHQ01000001">
    <property type="protein sequence ID" value="OAP18470.1"/>
    <property type="molecule type" value="Genomic_DNA"/>
</dbReference>
<dbReference type="PANTHER" id="PTHR46162:SF47">
    <property type="entry name" value="TRAF-LIKE FAMILY PROTEIN-RELATED"/>
    <property type="match status" value="1"/>
</dbReference>
<feature type="domain" description="MATH" evidence="1">
    <location>
        <begin position="20"/>
        <end position="155"/>
    </location>
</feature>
<feature type="domain" description="MATH" evidence="1">
    <location>
        <begin position="175"/>
        <end position="300"/>
    </location>
</feature>
<dbReference type="Gene3D" id="2.60.210.10">
    <property type="entry name" value="Apoptosis, Tumor Necrosis Factor Receptor Associated Protein 2, Chain A"/>
    <property type="match status" value="2"/>
</dbReference>
<protein>
    <recommendedName>
        <fullName evidence="1">MATH domain-containing protein</fullName>
    </recommendedName>
</protein>
<dbReference type="PROSITE" id="PS50144">
    <property type="entry name" value="MATH"/>
    <property type="match status" value="2"/>
</dbReference>
<sequence>MGSCSAAVSRIVENWREHPPSSYSLKIHNFSQLENSTASSDHKYQSLSFLLWRLIVYPKGNVKDNGSGFISMYVEIESTSLMESTPPTEAFAELRFYVYNKKENKYFTIQDVEVKRFNALRMVWGLLKVLSYDTFTNPENGFIFEGGECEFGVDVLVAPPLTNWEILSFDEKLSPPKFSWNLKNFSELKEDVYTSNKYPMGGKEWVLKLYPKGNSRADGKYLSLYVHLADSETLKSDEKIFKQGHVRVLNPLGSNHVEVQSSCWYKESSRGWGWDHFLSIANLRKTYLDKEDALNVEIEFKVVSATKYSPII</sequence>
<dbReference type="SUPFAM" id="SSF49599">
    <property type="entry name" value="TRAF domain-like"/>
    <property type="match status" value="2"/>
</dbReference>
<dbReference type="PANTHER" id="PTHR46162">
    <property type="entry name" value="TRAF-LIKE FAMILY PROTEIN"/>
    <property type="match status" value="1"/>
</dbReference>
<dbReference type="FunFam" id="2.60.210.10:FF:000013">
    <property type="entry name" value="TRAF-like family protein"/>
    <property type="match status" value="1"/>
</dbReference>
<evidence type="ECO:0000313" key="2">
    <source>
        <dbReference type="EMBL" id="OAP18470.1"/>
    </source>
</evidence>
<reference evidence="3" key="1">
    <citation type="journal article" date="2016" name="Proc. Natl. Acad. Sci. U.S.A.">
        <title>Chromosome-level assembly of Arabidopsis thaliana Ler reveals the extent of translocation and inversion polymorphisms.</title>
        <authorList>
            <person name="Zapata L."/>
            <person name="Ding J."/>
            <person name="Willing E.M."/>
            <person name="Hartwig B."/>
            <person name="Bezdan D."/>
            <person name="Jiao W.B."/>
            <person name="Patel V."/>
            <person name="Velikkakam James G."/>
            <person name="Koornneef M."/>
            <person name="Ossowski S."/>
            <person name="Schneeberger K."/>
        </authorList>
    </citation>
    <scope>NUCLEOTIDE SEQUENCE [LARGE SCALE GENOMIC DNA]</scope>
    <source>
        <strain evidence="3">cv. Landsberg erecta</strain>
    </source>
</reference>
<comment type="caution">
    <text evidence="2">The sequence shown here is derived from an EMBL/GenBank/DDBJ whole genome shotgun (WGS) entry which is preliminary data.</text>
</comment>
<dbReference type="InterPro" id="IPR002083">
    <property type="entry name" value="MATH/TRAF_dom"/>
</dbReference>
<dbReference type="InterPro" id="IPR008974">
    <property type="entry name" value="TRAF-like"/>
</dbReference>
<dbReference type="Pfam" id="PF22486">
    <property type="entry name" value="MATH_2"/>
    <property type="match status" value="2"/>
</dbReference>
<proteinExistence type="predicted"/>
<gene>
    <name evidence="2" type="ordered locus">AXX17_At1g63760</name>
</gene>
<name>A0A178WJC3_ARATH</name>
<dbReference type="CDD" id="cd00121">
    <property type="entry name" value="MATH"/>
    <property type="match status" value="2"/>
</dbReference>
<dbReference type="ExpressionAtlas" id="A0A178WJC3">
    <property type="expression patterns" value="baseline and differential"/>
</dbReference>
<dbReference type="Proteomes" id="UP000078284">
    <property type="component" value="Chromosome 1"/>
</dbReference>
<evidence type="ECO:0000313" key="3">
    <source>
        <dbReference type="Proteomes" id="UP000078284"/>
    </source>
</evidence>
<organism evidence="2 3">
    <name type="scientific">Arabidopsis thaliana</name>
    <name type="common">Mouse-ear cress</name>
    <dbReference type="NCBI Taxonomy" id="3702"/>
    <lineage>
        <taxon>Eukaryota</taxon>
        <taxon>Viridiplantae</taxon>
        <taxon>Streptophyta</taxon>
        <taxon>Embryophyta</taxon>
        <taxon>Tracheophyta</taxon>
        <taxon>Spermatophyta</taxon>
        <taxon>Magnoliopsida</taxon>
        <taxon>eudicotyledons</taxon>
        <taxon>Gunneridae</taxon>
        <taxon>Pentapetalae</taxon>
        <taxon>rosids</taxon>
        <taxon>malvids</taxon>
        <taxon>Brassicales</taxon>
        <taxon>Brassicaceae</taxon>
        <taxon>Camelineae</taxon>
        <taxon>Arabidopsis</taxon>
    </lineage>
</organism>
<dbReference type="SMART" id="SM00061">
    <property type="entry name" value="MATH"/>
    <property type="match status" value="2"/>
</dbReference>